<sequence length="134" mass="14041">MGKRGTQLDFVAVTENGENPCPAHGSGHCDGRLTDDSLTMVHDFLADNKLGCLQCSIFSTTLSSPSLKWHSFRPFRAAPPVAPSRGPGSRPLGASASPHPVQSAAPVTDPANPPTPYTDIPIFNGLAFANCSVI</sequence>
<gene>
    <name evidence="2" type="ORF">HDC02259</name>
</gene>
<proteinExistence type="predicted"/>
<name>Q6IHL4_DROME</name>
<dbReference type="AlphaFoldDB" id="Q6IHL4"/>
<feature type="region of interest" description="Disordered" evidence="1">
    <location>
        <begin position="78"/>
        <end position="113"/>
    </location>
</feature>
<accession>Q6IHL4</accession>
<organism evidence="2">
    <name type="scientific">Drosophila melanogaster</name>
    <name type="common">Fruit fly</name>
    <dbReference type="NCBI Taxonomy" id="7227"/>
    <lineage>
        <taxon>Eukaryota</taxon>
        <taxon>Metazoa</taxon>
        <taxon>Ecdysozoa</taxon>
        <taxon>Arthropoda</taxon>
        <taxon>Hexapoda</taxon>
        <taxon>Insecta</taxon>
        <taxon>Pterygota</taxon>
        <taxon>Neoptera</taxon>
        <taxon>Endopterygota</taxon>
        <taxon>Diptera</taxon>
        <taxon>Brachycera</taxon>
        <taxon>Muscomorpha</taxon>
        <taxon>Ephydroidea</taxon>
        <taxon>Drosophilidae</taxon>
        <taxon>Drosophila</taxon>
        <taxon>Sophophora</taxon>
    </lineage>
</organism>
<reference evidence="2" key="1">
    <citation type="journal article" date="2003" name="Genome Biol.">
        <title>An integrated gene annotation and transcriptional profiling approach towards the full gene content of the Drosophila genome.</title>
        <authorList>
            <person name="Hild M."/>
            <person name="Beckmann B."/>
            <person name="Haas S.A."/>
            <person name="Koch B."/>
            <person name="Solovyev V."/>
            <person name="Busold C."/>
            <person name="Fellenberg K."/>
            <person name="Boutros M."/>
            <person name="Vingron M."/>
            <person name="Sauer F."/>
            <person name="Hoheisel J.D."/>
            <person name="Paro R."/>
        </authorList>
    </citation>
    <scope>NUCLEOTIDE SEQUENCE</scope>
</reference>
<evidence type="ECO:0000313" key="2">
    <source>
        <dbReference type="EMBL" id="DAA03601.1"/>
    </source>
</evidence>
<evidence type="ECO:0000256" key="1">
    <source>
        <dbReference type="SAM" id="MobiDB-lite"/>
    </source>
</evidence>
<protein>
    <submittedName>
        <fullName evidence="2">HDC02259</fullName>
    </submittedName>
</protein>
<dbReference type="EMBL" id="BK003402">
    <property type="protein sequence ID" value="DAA03601.1"/>
    <property type="molecule type" value="Genomic_DNA"/>
</dbReference>